<feature type="domain" description="CCHC-type" evidence="2">
    <location>
        <begin position="267"/>
        <end position="280"/>
    </location>
</feature>
<evidence type="ECO:0000256" key="1">
    <source>
        <dbReference type="PROSITE-ProRule" id="PRU00047"/>
    </source>
</evidence>
<dbReference type="GO" id="GO:0008270">
    <property type="term" value="F:zinc ion binding"/>
    <property type="evidence" value="ECO:0007669"/>
    <property type="project" value="UniProtKB-KW"/>
</dbReference>
<dbReference type="Gene3D" id="4.10.60.10">
    <property type="entry name" value="Zinc finger, CCHC-type"/>
    <property type="match status" value="1"/>
</dbReference>
<dbReference type="InterPro" id="IPR036875">
    <property type="entry name" value="Znf_CCHC_sf"/>
</dbReference>
<dbReference type="InParanoid" id="A0A6P7HCD3"/>
<dbReference type="RefSeq" id="XP_028155288.1">
    <property type="nucleotide sequence ID" value="XM_028299487.1"/>
</dbReference>
<name>A0A6P7HCD3_DIAVI</name>
<keyword evidence="1" id="KW-0479">Metal-binding</keyword>
<dbReference type="SUPFAM" id="SSF57756">
    <property type="entry name" value="Retrovirus zinc finger-like domains"/>
    <property type="match status" value="1"/>
</dbReference>
<evidence type="ECO:0000259" key="2">
    <source>
        <dbReference type="PROSITE" id="PS50158"/>
    </source>
</evidence>
<proteinExistence type="predicted"/>
<dbReference type="InterPro" id="IPR001878">
    <property type="entry name" value="Znf_CCHC"/>
</dbReference>
<keyword evidence="1" id="KW-0863">Zinc-finger</keyword>
<keyword evidence="1" id="KW-0862">Zinc</keyword>
<dbReference type="SMART" id="SM00343">
    <property type="entry name" value="ZnF_C2HC"/>
    <property type="match status" value="3"/>
</dbReference>
<sequence length="328" mass="37604">MASERREWFTDVVKIKKHGIYEMAERAIKQIKERETPPQTIRVIINNEINKEEVRKALEFVGRGENIIWELVIRGKEMDKGARHEQEEALLIKTGGKKYTDVLKEINEKINIRKIGVKVDRLKKTEGGDILVKLKGKGAADKLRKELDTRMSGLNMAVRRKVNHFTITGMDPGVTEEKLQNAINAYTGIPKDEVDIKILRTNRNGEQSATIAVRPTNAEELRKYNTIVIGWVWCPISERYTPTRCYKCLHYGHSTYDCKGESRVACCYNCLKTGHTAVQCNNTAYCLTCKEEGHRMDRMQCPAYRAWVYGRGGEGNPKKCIRRNIAVK</sequence>
<dbReference type="PROSITE" id="PS50158">
    <property type="entry name" value="ZF_CCHC"/>
    <property type="match status" value="1"/>
</dbReference>
<protein>
    <submittedName>
        <fullName evidence="3">Uncharacterized protein LOC114349073</fullName>
    </submittedName>
</protein>
<dbReference type="GO" id="GO:0003676">
    <property type="term" value="F:nucleic acid binding"/>
    <property type="evidence" value="ECO:0007669"/>
    <property type="project" value="InterPro"/>
</dbReference>
<accession>A0A6P7HCD3</accession>
<evidence type="ECO:0000313" key="3">
    <source>
        <dbReference type="RefSeq" id="XP_028155288.1"/>
    </source>
</evidence>
<reference evidence="3" key="1">
    <citation type="submission" date="2025-08" db="UniProtKB">
        <authorList>
            <consortium name="RefSeq"/>
        </authorList>
    </citation>
    <scope>IDENTIFICATION</scope>
    <source>
        <tissue evidence="3">Whole insect</tissue>
    </source>
</reference>
<gene>
    <name evidence="3" type="primary">LOC114349073</name>
</gene>
<organism evidence="3">
    <name type="scientific">Diabrotica virgifera virgifera</name>
    <name type="common">western corn rootworm</name>
    <dbReference type="NCBI Taxonomy" id="50390"/>
    <lineage>
        <taxon>Eukaryota</taxon>
        <taxon>Metazoa</taxon>
        <taxon>Ecdysozoa</taxon>
        <taxon>Arthropoda</taxon>
        <taxon>Hexapoda</taxon>
        <taxon>Insecta</taxon>
        <taxon>Pterygota</taxon>
        <taxon>Neoptera</taxon>
        <taxon>Endopterygota</taxon>
        <taxon>Coleoptera</taxon>
        <taxon>Polyphaga</taxon>
        <taxon>Cucujiformia</taxon>
        <taxon>Chrysomeloidea</taxon>
        <taxon>Chrysomelidae</taxon>
        <taxon>Galerucinae</taxon>
        <taxon>Diabroticina</taxon>
        <taxon>Diabroticites</taxon>
        <taxon>Diabrotica</taxon>
    </lineage>
</organism>
<dbReference type="AlphaFoldDB" id="A0A6P7HCD3"/>